<geneLocation type="chloroplast" evidence="3"/>
<gene>
    <name evidence="3" type="primary">ycf88</name>
    <name evidence="2" type="synonym">ycf89</name>
</gene>
<evidence type="ECO:0000313" key="3">
    <source>
        <dbReference type="EMBL" id="AWT38356.1"/>
    </source>
</evidence>
<keyword evidence="3" id="KW-0934">Plastid</keyword>
<keyword evidence="1" id="KW-1133">Transmembrane helix</keyword>
<proteinExistence type="predicted"/>
<feature type="transmembrane region" description="Helical" evidence="1">
    <location>
        <begin position="145"/>
        <end position="169"/>
    </location>
</feature>
<name>A0A2U9NN87_9STRA</name>
<keyword evidence="1" id="KW-0472">Membrane</keyword>
<feature type="transmembrane region" description="Helical" evidence="1">
    <location>
        <begin position="189"/>
        <end position="211"/>
    </location>
</feature>
<evidence type="ECO:0000256" key="1">
    <source>
        <dbReference type="SAM" id="Phobius"/>
    </source>
</evidence>
<dbReference type="GeneID" id="36958123"/>
<protein>
    <recommendedName>
        <fullName evidence="4">Ycf89</fullName>
    </recommendedName>
</protein>
<evidence type="ECO:0008006" key="4">
    <source>
        <dbReference type="Google" id="ProtNLM"/>
    </source>
</evidence>
<dbReference type="EMBL" id="MG755792">
    <property type="protein sequence ID" value="AWT38301.1"/>
    <property type="molecule type" value="Genomic_DNA"/>
</dbReference>
<keyword evidence="3" id="KW-0150">Chloroplast</keyword>
<evidence type="ECO:0000313" key="2">
    <source>
        <dbReference type="EMBL" id="AWT38301.1"/>
    </source>
</evidence>
<sequence>MILSNYERNLIMNLSKEIATQFYSSTEAIIKKIADFFGYPDNPGMPFRTQFSYFEQQRFDQLPMHDVRFPPEPVPDNIGEVIFGVLPKLDLIQKIFYESSTDGYYNFYIKDYKNLYFLPDWLSKIIQLQFHVCLDTSGLEAIREVVFISLLVYINLLNLRLAMYWFLSINPYTYPWLILVSLVDWTEEVFQGLVPVVGGINLTASFWFTIIGKWADSLNHLVFTMPFLPSEAQRGETIMNGEMVPILMFRFFPILWFKEGIPNDIREFWYSQRPDILEFMQKSYGQLNITLLPDSIINSQHLVDPNNSINVEEVTDITKNISTQVLSNANDALLPITEFNNYLIQLNDSFHHLVLPSLK</sequence>
<reference evidence="3" key="1">
    <citation type="journal article" date="2018" name="Adv. Bot. Res.">
        <title>Evolution of the Plastid Genomes in Diatoms.</title>
        <authorList>
            <person name="Yu M."/>
            <person name="Ashworth M.P."/>
            <person name="Hajrah N.H."/>
            <person name="Khiyami M.A."/>
            <person name="Sabir M.J."/>
            <person name="Alhebshi A.M."/>
            <person name="Al-Malki A.L."/>
            <person name="Sabir J.S.M."/>
            <person name="Theriot E.C."/>
            <person name="Jansen R.K."/>
        </authorList>
    </citation>
    <scope>NUCLEOTIDE SEQUENCE</scope>
</reference>
<dbReference type="RefSeq" id="YP_009495917.1">
    <property type="nucleotide sequence ID" value="NC_037995.1"/>
</dbReference>
<keyword evidence="1" id="KW-0812">Transmembrane</keyword>
<dbReference type="EMBL" id="MG755792">
    <property type="protein sequence ID" value="AWT38356.1"/>
    <property type="molecule type" value="Genomic_DNA"/>
</dbReference>
<dbReference type="AlphaFoldDB" id="A0A2U9NN87"/>
<organism evidence="3">
    <name type="scientific">Plagiogramma staurophorum</name>
    <dbReference type="NCBI Taxonomy" id="1003089"/>
    <lineage>
        <taxon>Eukaryota</taxon>
        <taxon>Sar</taxon>
        <taxon>Stramenopiles</taxon>
        <taxon>Ochrophyta</taxon>
        <taxon>Bacillariophyta</taxon>
        <taxon>Mediophyceae</taxon>
        <taxon>Biddulphiophycidae</taxon>
        <taxon>Triceratiales</taxon>
        <taxon>Plagiogrammaceae</taxon>
        <taxon>Plagiogramma</taxon>
    </lineage>
</organism>
<accession>A0A2U9NN87</accession>